<dbReference type="Pfam" id="PF09619">
    <property type="entry name" value="YscW"/>
    <property type="match status" value="1"/>
</dbReference>
<keyword evidence="2" id="KW-1185">Reference proteome</keyword>
<dbReference type="InterPro" id="IPR039366">
    <property type="entry name" value="Pilotin"/>
</dbReference>
<accession>A0A383RNE5</accession>
<dbReference type="OrthoDB" id="6912619at2"/>
<name>A0A383RNE5_9PSED</name>
<keyword evidence="1" id="KW-0449">Lipoprotein</keyword>
<dbReference type="AlphaFoldDB" id="A0A383RNE5"/>
<organism evidence="1 2">
    <name type="scientific">Pseudomonas reidholzensis</name>
    <dbReference type="NCBI Taxonomy" id="1785162"/>
    <lineage>
        <taxon>Bacteria</taxon>
        <taxon>Pseudomonadati</taxon>
        <taxon>Pseudomonadota</taxon>
        <taxon>Gammaproteobacteria</taxon>
        <taxon>Pseudomonadales</taxon>
        <taxon>Pseudomonadaceae</taxon>
        <taxon>Pseudomonas</taxon>
    </lineage>
</organism>
<protein>
    <submittedName>
        <fullName evidence="1">Lipoprotein</fullName>
    </submittedName>
</protein>
<proteinExistence type="predicted"/>
<reference evidence="2" key="1">
    <citation type="submission" date="2018-08" db="EMBL/GenBank/DDBJ databases">
        <authorList>
            <person name="Blom J."/>
        </authorList>
    </citation>
    <scope>NUCLEOTIDE SEQUENCE [LARGE SCALE GENOMIC DNA]</scope>
    <source>
        <strain evidence="2">CCOS 865</strain>
    </source>
</reference>
<dbReference type="EMBL" id="UNOZ01000003">
    <property type="protein sequence ID" value="SYX88560.1"/>
    <property type="molecule type" value="Genomic_DNA"/>
</dbReference>
<dbReference type="PROSITE" id="PS51257">
    <property type="entry name" value="PROKAR_LIPOPROTEIN"/>
    <property type="match status" value="1"/>
</dbReference>
<dbReference type="Proteomes" id="UP000263595">
    <property type="component" value="Unassembled WGS sequence"/>
</dbReference>
<dbReference type="RefSeq" id="WP_119138156.1">
    <property type="nucleotide sequence ID" value="NZ_CBCSFL010000075.1"/>
</dbReference>
<evidence type="ECO:0000313" key="1">
    <source>
        <dbReference type="EMBL" id="SYX88560.1"/>
    </source>
</evidence>
<evidence type="ECO:0000313" key="2">
    <source>
        <dbReference type="Proteomes" id="UP000263595"/>
    </source>
</evidence>
<gene>
    <name evidence="1" type="ORF">CCOS865_00789</name>
</gene>
<sequence>MHSRALVVLCLAGLMTACSSDKPKTEQPAVAPTAANAPKVARQAPALGPLPAYQREISGTLQAVPAGAEVELALLVIDERDRPQRLLASSNLLGTGQDLPYQLRFNPEAFPAGARVELRGRASSSGQLIMHLPPQRIVQATSQATGPLRFEKAP</sequence>